<keyword evidence="7" id="KW-1185">Reference proteome</keyword>
<dbReference type="Pfam" id="PF00656">
    <property type="entry name" value="Peptidase_C14"/>
    <property type="match status" value="1"/>
</dbReference>
<organism evidence="6 7">
    <name type="scientific">Papiliotrema laurentii</name>
    <name type="common">Cryptococcus laurentii</name>
    <dbReference type="NCBI Taxonomy" id="5418"/>
    <lineage>
        <taxon>Eukaryota</taxon>
        <taxon>Fungi</taxon>
        <taxon>Dikarya</taxon>
        <taxon>Basidiomycota</taxon>
        <taxon>Agaricomycotina</taxon>
        <taxon>Tremellomycetes</taxon>
        <taxon>Tremellales</taxon>
        <taxon>Rhynchogastremaceae</taxon>
        <taxon>Papiliotrema</taxon>
    </lineage>
</organism>
<dbReference type="GO" id="GO:0006915">
    <property type="term" value="P:apoptotic process"/>
    <property type="evidence" value="ECO:0007669"/>
    <property type="project" value="UniProtKB-KW"/>
</dbReference>
<comment type="caution">
    <text evidence="6">The sequence shown here is derived from an EMBL/GenBank/DDBJ whole genome shotgun (WGS) entry which is preliminary data.</text>
</comment>
<keyword evidence="3" id="KW-0645">Protease</keyword>
<gene>
    <name evidence="6" type="ORF">DB88DRAFT_437655</name>
</gene>
<proteinExistence type="inferred from homology"/>
<keyword evidence="3" id="KW-0788">Thiol protease</keyword>
<evidence type="ECO:0000313" key="6">
    <source>
        <dbReference type="EMBL" id="KAK1924591.1"/>
    </source>
</evidence>
<dbReference type="PANTHER" id="PTHR48104">
    <property type="entry name" value="METACASPASE-4"/>
    <property type="match status" value="1"/>
</dbReference>
<dbReference type="EMBL" id="JAODAN010000004">
    <property type="protein sequence ID" value="KAK1924591.1"/>
    <property type="molecule type" value="Genomic_DNA"/>
</dbReference>
<dbReference type="InterPro" id="IPR050452">
    <property type="entry name" value="Metacaspase"/>
</dbReference>
<evidence type="ECO:0000313" key="7">
    <source>
        <dbReference type="Proteomes" id="UP001182556"/>
    </source>
</evidence>
<dbReference type="Proteomes" id="UP001182556">
    <property type="component" value="Unassembled WGS sequence"/>
</dbReference>
<evidence type="ECO:0000259" key="5">
    <source>
        <dbReference type="Pfam" id="PF00656"/>
    </source>
</evidence>
<dbReference type="InterPro" id="IPR011600">
    <property type="entry name" value="Pept_C14_caspase"/>
</dbReference>
<dbReference type="Gene3D" id="3.40.50.12660">
    <property type="match status" value="1"/>
</dbReference>
<accession>A0AAD9L5Q6</accession>
<keyword evidence="3" id="KW-0378">Hydrolase</keyword>
<dbReference type="AlphaFoldDB" id="A0AAD9L5Q6"/>
<feature type="region of interest" description="Disordered" evidence="4">
    <location>
        <begin position="1"/>
        <end position="30"/>
    </location>
</feature>
<evidence type="ECO:0000256" key="4">
    <source>
        <dbReference type="SAM" id="MobiDB-lite"/>
    </source>
</evidence>
<dbReference type="PANTHER" id="PTHR48104:SF30">
    <property type="entry name" value="METACASPASE-1"/>
    <property type="match status" value="1"/>
</dbReference>
<comment type="similarity">
    <text evidence="1">Belongs to the peptidase C14B family.</text>
</comment>
<dbReference type="InterPro" id="IPR029030">
    <property type="entry name" value="Caspase-like_dom_sf"/>
</dbReference>
<protein>
    <submittedName>
        <fullName evidence="6">Peptidase C14, caspase domain-containing protein</fullName>
    </submittedName>
</protein>
<dbReference type="GO" id="GO:0004197">
    <property type="term" value="F:cysteine-type endopeptidase activity"/>
    <property type="evidence" value="ECO:0007669"/>
    <property type="project" value="InterPro"/>
</dbReference>
<dbReference type="SUPFAM" id="SSF52129">
    <property type="entry name" value="Caspase-like"/>
    <property type="match status" value="1"/>
</dbReference>
<name>A0AAD9L5Q6_PAPLA</name>
<evidence type="ECO:0000256" key="1">
    <source>
        <dbReference type="ARBA" id="ARBA00009005"/>
    </source>
</evidence>
<evidence type="ECO:0000256" key="3">
    <source>
        <dbReference type="ARBA" id="ARBA00022807"/>
    </source>
</evidence>
<feature type="domain" description="Peptidase C14 caspase" evidence="5">
    <location>
        <begin position="36"/>
        <end position="321"/>
    </location>
</feature>
<dbReference type="GO" id="GO:0006508">
    <property type="term" value="P:proteolysis"/>
    <property type="evidence" value="ECO:0007669"/>
    <property type="project" value="InterPro"/>
</dbReference>
<keyword evidence="2" id="KW-0053">Apoptosis</keyword>
<reference evidence="6" key="1">
    <citation type="submission" date="2023-02" db="EMBL/GenBank/DDBJ databases">
        <title>Identification and recombinant expression of a fungal hydrolase from Papiliotrema laurentii that hydrolyzes apple cutin and clears colloidal polyester polyurethane.</title>
        <authorList>
            <consortium name="DOE Joint Genome Institute"/>
            <person name="Roman V.A."/>
            <person name="Bojanowski C."/>
            <person name="Crable B.R."/>
            <person name="Wagner D.N."/>
            <person name="Hung C.S."/>
            <person name="Nadeau L.J."/>
            <person name="Schratz L."/>
            <person name="Haridas S."/>
            <person name="Pangilinan J."/>
            <person name="Lipzen A."/>
            <person name="Na H."/>
            <person name="Yan M."/>
            <person name="Ng V."/>
            <person name="Grigoriev I.V."/>
            <person name="Spatafora J.W."/>
            <person name="Barlow D."/>
            <person name="Biffinger J."/>
            <person name="Kelley-Loughnane N."/>
            <person name="Varaljay V.A."/>
            <person name="Crookes-Goodson W.J."/>
        </authorList>
    </citation>
    <scope>NUCLEOTIDE SEQUENCE</scope>
    <source>
        <strain evidence="6">5307AH</strain>
    </source>
</reference>
<sequence>MGFVAQQPPWGNQSNRPAPPPGPGQPYFEYSSRSGKKKALLIGINYFGTKAQLAGCINDVHNIQRFIQERYGYQPQDMVVLTDDSNDPKSLPTKANIEKAMGWLVDGAQKDDALFFHYSGHGTTAEDTNGDEADGTDEASCPVDYEEAGLIVDDESDHEYLVRPLPAGCRLTAIFDSCHSGTVMDLPYVYSTEGKIKEPNLLEGAQDDIMAAGLSAIRGDSGGFFKGMMNVAKGAFDVKKADAKGRKNNTSPADVIQWAGCKDSQTSADTEEEGKATGAMSYAFIAALTKYPQQSYQQLLVSIREEMRGKYTQKPQLSACHPIDTDLMFVA</sequence>
<dbReference type="GO" id="GO:0005737">
    <property type="term" value="C:cytoplasm"/>
    <property type="evidence" value="ECO:0007669"/>
    <property type="project" value="TreeGrafter"/>
</dbReference>
<evidence type="ECO:0000256" key="2">
    <source>
        <dbReference type="ARBA" id="ARBA00022703"/>
    </source>
</evidence>